<evidence type="ECO:0000313" key="2">
    <source>
        <dbReference type="EMBL" id="SKA05958.1"/>
    </source>
</evidence>
<name>A0A1T4QRT1_9BACT</name>
<dbReference type="InterPro" id="IPR032820">
    <property type="entry name" value="ATPase_put"/>
</dbReference>
<dbReference type="EMBL" id="FUWH01000009">
    <property type="protein sequence ID" value="SKA05958.1"/>
    <property type="molecule type" value="Genomic_DNA"/>
</dbReference>
<dbReference type="OrthoDB" id="9798708at2"/>
<protein>
    <recommendedName>
        <fullName evidence="4">F0F1-ATPase subunit Ca2+/Mg2+ transporter</fullName>
    </recommendedName>
</protein>
<evidence type="ECO:0000313" key="3">
    <source>
        <dbReference type="Proteomes" id="UP000190888"/>
    </source>
</evidence>
<evidence type="ECO:0000256" key="1">
    <source>
        <dbReference type="SAM" id="Phobius"/>
    </source>
</evidence>
<feature type="transmembrane region" description="Helical" evidence="1">
    <location>
        <begin position="43"/>
        <end position="61"/>
    </location>
</feature>
<dbReference type="STRING" id="413434.SAMN04488132_10938"/>
<keyword evidence="1" id="KW-0812">Transmembrane</keyword>
<proteinExistence type="predicted"/>
<evidence type="ECO:0008006" key="4">
    <source>
        <dbReference type="Google" id="ProtNLM"/>
    </source>
</evidence>
<dbReference type="Pfam" id="PF09527">
    <property type="entry name" value="ATPase_gene1"/>
    <property type="match status" value="1"/>
</dbReference>
<feature type="transmembrane region" description="Helical" evidence="1">
    <location>
        <begin position="12"/>
        <end position="31"/>
    </location>
</feature>
<keyword evidence="1" id="KW-1133">Transmembrane helix</keyword>
<accession>A0A1T4QRT1</accession>
<dbReference type="RefSeq" id="WP_078832144.1">
    <property type="nucleotide sequence ID" value="NZ_FUWH01000009.1"/>
</dbReference>
<sequence length="72" mass="8122">MRQQDSRNWIRYTGLASQLVAGLLLTGYAGVWLDKRIDAAKPVFAWLLPLLLLIGMLVKIVKDSSVKHDDKN</sequence>
<gene>
    <name evidence="2" type="ORF">SAMN04488132_10938</name>
</gene>
<dbReference type="AlphaFoldDB" id="A0A1T4QRT1"/>
<organism evidence="2 3">
    <name type="scientific">Sediminibacterium ginsengisoli</name>
    <dbReference type="NCBI Taxonomy" id="413434"/>
    <lineage>
        <taxon>Bacteria</taxon>
        <taxon>Pseudomonadati</taxon>
        <taxon>Bacteroidota</taxon>
        <taxon>Chitinophagia</taxon>
        <taxon>Chitinophagales</taxon>
        <taxon>Chitinophagaceae</taxon>
        <taxon>Sediminibacterium</taxon>
    </lineage>
</organism>
<reference evidence="2 3" key="1">
    <citation type="submission" date="2017-02" db="EMBL/GenBank/DDBJ databases">
        <authorList>
            <person name="Peterson S.W."/>
        </authorList>
    </citation>
    <scope>NUCLEOTIDE SEQUENCE [LARGE SCALE GENOMIC DNA]</scope>
    <source>
        <strain evidence="2 3">DSM 22335</strain>
    </source>
</reference>
<keyword evidence="1" id="KW-0472">Membrane</keyword>
<dbReference type="Proteomes" id="UP000190888">
    <property type="component" value="Unassembled WGS sequence"/>
</dbReference>
<keyword evidence="3" id="KW-1185">Reference proteome</keyword>